<keyword evidence="2" id="KW-1185">Reference proteome</keyword>
<sequence length="61" mass="6956">MHTIHPNHFNQLMRLPAGIRTDLLEFLGATPVADIQLERMLREMDRLVEDSRARAGAEVMA</sequence>
<comment type="caution">
    <text evidence="1">The sequence shown here is derived from an EMBL/GenBank/DDBJ whole genome shotgun (WGS) entry which is preliminary data.</text>
</comment>
<evidence type="ECO:0000313" key="2">
    <source>
        <dbReference type="Proteomes" id="UP000295277"/>
    </source>
</evidence>
<dbReference type="RefSeq" id="WP_132696094.1">
    <property type="nucleotide sequence ID" value="NZ_SLVM01000022.1"/>
</dbReference>
<evidence type="ECO:0000313" key="1">
    <source>
        <dbReference type="EMBL" id="TCM79642.1"/>
    </source>
</evidence>
<name>A0A4V2R3W3_9RHOB</name>
<dbReference type="EMBL" id="SLVM01000022">
    <property type="protein sequence ID" value="TCM79642.1"/>
    <property type="molecule type" value="Genomic_DNA"/>
</dbReference>
<dbReference type="OrthoDB" id="7875156at2"/>
<gene>
    <name evidence="1" type="ORF">EV216_12231</name>
</gene>
<dbReference type="AlphaFoldDB" id="A0A4V2R3W3"/>
<protein>
    <submittedName>
        <fullName evidence="1">Uncharacterized protein</fullName>
    </submittedName>
</protein>
<dbReference type="Proteomes" id="UP000295277">
    <property type="component" value="Unassembled WGS sequence"/>
</dbReference>
<reference evidence="1 2" key="1">
    <citation type="submission" date="2019-03" db="EMBL/GenBank/DDBJ databases">
        <title>Genomic Encyclopedia of Type Strains, Phase IV (KMG-IV): sequencing the most valuable type-strain genomes for metagenomic binning, comparative biology and taxonomic classification.</title>
        <authorList>
            <person name="Goeker M."/>
        </authorList>
    </citation>
    <scope>NUCLEOTIDE SEQUENCE [LARGE SCALE GENOMIC DNA]</scope>
    <source>
        <strain evidence="1 2">DSM 21153</strain>
    </source>
</reference>
<organism evidence="1 2">
    <name type="scientific">Rhodovulum steppense</name>
    <dbReference type="NCBI Taxonomy" id="540251"/>
    <lineage>
        <taxon>Bacteria</taxon>
        <taxon>Pseudomonadati</taxon>
        <taxon>Pseudomonadota</taxon>
        <taxon>Alphaproteobacteria</taxon>
        <taxon>Rhodobacterales</taxon>
        <taxon>Paracoccaceae</taxon>
        <taxon>Rhodovulum</taxon>
    </lineage>
</organism>
<accession>A0A4V2R3W3</accession>
<proteinExistence type="predicted"/>